<name>A0ABW3YB50_9ACTN</name>
<comment type="caution">
    <text evidence="2">The sequence shown here is derived from an EMBL/GenBank/DDBJ whole genome shotgun (WGS) entry which is preliminary data.</text>
</comment>
<keyword evidence="3" id="KW-1185">Reference proteome</keyword>
<dbReference type="Gene3D" id="3.30.420.40">
    <property type="match status" value="1"/>
</dbReference>
<sequence length="310" mass="31890">MTISTASTARAGSDARRHPFATARLPESFAVPESFALPESFARLGSFAPPGTSSAPAAAAPPRRDVQPDRTTTAQPAAVAVDLGSGYTRVWAAARPTLTAPTTGEVLRRPVPLLRRGRIIDVAGCISLLTRMLGEHRHLMPERPVVVACRPVLASLDDQAKLRRVLTDVFEPSRILLVDTVLAAAMGVGAASGALLVVDIGQQLTEVACLANGRVTAARRVDLGTRDLALGIVPGLLAEIVARLARDLLREPAGPGAVLVVGGGAETAELTAQLAASLRIPVRAAATPHSAAVTGAGLAAMAAARHPAVS</sequence>
<evidence type="ECO:0000256" key="1">
    <source>
        <dbReference type="SAM" id="MobiDB-lite"/>
    </source>
</evidence>
<protein>
    <submittedName>
        <fullName evidence="2">Rod shape-determining protein</fullName>
    </submittedName>
</protein>
<organism evidence="2 3">
    <name type="scientific">Micromonospora sonneratiae</name>
    <dbReference type="NCBI Taxonomy" id="1184706"/>
    <lineage>
        <taxon>Bacteria</taxon>
        <taxon>Bacillati</taxon>
        <taxon>Actinomycetota</taxon>
        <taxon>Actinomycetes</taxon>
        <taxon>Micromonosporales</taxon>
        <taxon>Micromonosporaceae</taxon>
        <taxon>Micromonospora</taxon>
    </lineage>
</organism>
<dbReference type="RefSeq" id="WP_377568233.1">
    <property type="nucleotide sequence ID" value="NZ_JBHTMP010000007.1"/>
</dbReference>
<gene>
    <name evidence="2" type="ORF">ACFQ4H_07090</name>
</gene>
<dbReference type="Proteomes" id="UP001597260">
    <property type="component" value="Unassembled WGS sequence"/>
</dbReference>
<dbReference type="InterPro" id="IPR043129">
    <property type="entry name" value="ATPase_NBD"/>
</dbReference>
<accession>A0ABW3YB50</accession>
<dbReference type="Pfam" id="PF06723">
    <property type="entry name" value="MreB_Mbl"/>
    <property type="match status" value="1"/>
</dbReference>
<dbReference type="SUPFAM" id="SSF53067">
    <property type="entry name" value="Actin-like ATPase domain"/>
    <property type="match status" value="1"/>
</dbReference>
<evidence type="ECO:0000313" key="3">
    <source>
        <dbReference type="Proteomes" id="UP001597260"/>
    </source>
</evidence>
<feature type="region of interest" description="Disordered" evidence="1">
    <location>
        <begin position="47"/>
        <end position="74"/>
    </location>
</feature>
<dbReference type="EMBL" id="JBHTMP010000007">
    <property type="protein sequence ID" value="MFD1320852.1"/>
    <property type="molecule type" value="Genomic_DNA"/>
</dbReference>
<feature type="compositionally biased region" description="Low complexity" evidence="1">
    <location>
        <begin position="48"/>
        <end position="61"/>
    </location>
</feature>
<evidence type="ECO:0000313" key="2">
    <source>
        <dbReference type="EMBL" id="MFD1320852.1"/>
    </source>
</evidence>
<dbReference type="InterPro" id="IPR056546">
    <property type="entry name" value="MreB_MamK-like"/>
</dbReference>
<reference evidence="3" key="1">
    <citation type="journal article" date="2019" name="Int. J. Syst. Evol. Microbiol.">
        <title>The Global Catalogue of Microorganisms (GCM) 10K type strain sequencing project: providing services to taxonomists for standard genome sequencing and annotation.</title>
        <authorList>
            <consortium name="The Broad Institute Genomics Platform"/>
            <consortium name="The Broad Institute Genome Sequencing Center for Infectious Disease"/>
            <person name="Wu L."/>
            <person name="Ma J."/>
        </authorList>
    </citation>
    <scope>NUCLEOTIDE SEQUENCE [LARGE SCALE GENOMIC DNA]</scope>
    <source>
        <strain evidence="3">JCM 31037</strain>
    </source>
</reference>
<proteinExistence type="predicted"/>